<evidence type="ECO:0000313" key="2">
    <source>
        <dbReference type="EMBL" id="GGL53297.1"/>
    </source>
</evidence>
<dbReference type="InterPro" id="IPR000182">
    <property type="entry name" value="GNAT_dom"/>
</dbReference>
<dbReference type="Proteomes" id="UP000648663">
    <property type="component" value="Unassembled WGS sequence"/>
</dbReference>
<dbReference type="Pfam" id="PF13527">
    <property type="entry name" value="Acetyltransf_9"/>
    <property type="match status" value="1"/>
</dbReference>
<protein>
    <submittedName>
        <fullName evidence="2 3">Aminoglycoside 2'-N-acetyltransferase</fullName>
        <ecNumber evidence="3">2.3.1.59</ecNumber>
    </submittedName>
</protein>
<accession>A0A846LP84</accession>
<dbReference type="Proteomes" id="UP000552836">
    <property type="component" value="Unassembled WGS sequence"/>
</dbReference>
<dbReference type="EC" id="2.3.1.59" evidence="3"/>
<reference evidence="2" key="1">
    <citation type="journal article" date="2014" name="Int. J. Syst. Evol. Microbiol.">
        <title>Complete genome of a new Firmicutes species belonging to the dominant human colonic microbiota ('Ruminococcus bicirculans') reveals two chromosomes and a selective capacity to utilize plant glucans.</title>
        <authorList>
            <consortium name="NISC Comparative Sequencing Program"/>
            <person name="Wegmann U."/>
            <person name="Louis P."/>
            <person name="Goesmann A."/>
            <person name="Henrissat B."/>
            <person name="Duncan S.H."/>
            <person name="Flint H.J."/>
        </authorList>
    </citation>
    <scope>NUCLEOTIDE SEQUENCE</scope>
    <source>
        <strain evidence="2">CGMCC 4.5581</strain>
    </source>
</reference>
<reference evidence="2" key="4">
    <citation type="submission" date="2024-05" db="EMBL/GenBank/DDBJ databases">
        <authorList>
            <person name="Sun Q."/>
            <person name="Zhou Y."/>
        </authorList>
    </citation>
    <scope>NUCLEOTIDE SEQUENCE</scope>
    <source>
        <strain evidence="2">CGMCC 4.5581</strain>
    </source>
</reference>
<evidence type="ECO:0000313" key="4">
    <source>
        <dbReference type="Proteomes" id="UP000552836"/>
    </source>
</evidence>
<organism evidence="3 4">
    <name type="scientific">Modestobacter marinus</name>
    <dbReference type="NCBI Taxonomy" id="477641"/>
    <lineage>
        <taxon>Bacteria</taxon>
        <taxon>Bacillati</taxon>
        <taxon>Actinomycetota</taxon>
        <taxon>Actinomycetes</taxon>
        <taxon>Geodermatophilales</taxon>
        <taxon>Geodermatophilaceae</taxon>
        <taxon>Modestobacter</taxon>
    </lineage>
</organism>
<evidence type="ECO:0000259" key="1">
    <source>
        <dbReference type="PROSITE" id="PS51186"/>
    </source>
</evidence>
<dbReference type="PROSITE" id="PS51186">
    <property type="entry name" value="GNAT"/>
    <property type="match status" value="1"/>
</dbReference>
<evidence type="ECO:0000313" key="3">
    <source>
        <dbReference type="EMBL" id="NIH67255.1"/>
    </source>
</evidence>
<name>A0A846LP84_9ACTN</name>
<dbReference type="EMBL" id="BMMI01000001">
    <property type="protein sequence ID" value="GGL53297.1"/>
    <property type="molecule type" value="Genomic_DNA"/>
</dbReference>
<dbReference type="GO" id="GO:0047921">
    <property type="term" value="F:aminoglycoside 2'-N-acetyltransferase activity"/>
    <property type="evidence" value="ECO:0007669"/>
    <property type="project" value="UniProtKB-EC"/>
</dbReference>
<evidence type="ECO:0000313" key="5">
    <source>
        <dbReference type="Proteomes" id="UP000648663"/>
    </source>
</evidence>
<comment type="caution">
    <text evidence="3">The sequence shown here is derived from an EMBL/GenBank/DDBJ whole genome shotgun (WGS) entry which is preliminary data.</text>
</comment>
<reference evidence="3 4" key="3">
    <citation type="submission" date="2020-02" db="EMBL/GenBank/DDBJ databases">
        <title>Sequencing the genomes of 1000 actinobacteria strains.</title>
        <authorList>
            <person name="Klenk H.-P."/>
        </authorList>
    </citation>
    <scope>NUCLEOTIDE SEQUENCE [LARGE SCALE GENOMIC DNA]</scope>
    <source>
        <strain evidence="3 4">DSM 45201</strain>
    </source>
</reference>
<dbReference type="AlphaFoldDB" id="A0A846LP84"/>
<dbReference type="SUPFAM" id="SSF55729">
    <property type="entry name" value="Acyl-CoA N-acyltransferases (Nat)"/>
    <property type="match status" value="1"/>
</dbReference>
<dbReference type="InterPro" id="IPR016181">
    <property type="entry name" value="Acyl_CoA_acyltransferase"/>
</dbReference>
<keyword evidence="3" id="KW-0808">Transferase</keyword>
<reference evidence="5" key="2">
    <citation type="journal article" date="2019" name="Int. J. Syst. Evol. Microbiol.">
        <title>The Global Catalogue of Microorganisms (GCM) 10K type strain sequencing project: providing services to taxonomists for standard genome sequencing and annotation.</title>
        <authorList>
            <consortium name="The Broad Institute Genomics Platform"/>
            <consortium name="The Broad Institute Genome Sequencing Center for Infectious Disease"/>
            <person name="Wu L."/>
            <person name="Ma J."/>
        </authorList>
    </citation>
    <scope>NUCLEOTIDE SEQUENCE [LARGE SCALE GENOMIC DNA]</scope>
    <source>
        <strain evidence="5">CGMCC 4.5581</strain>
    </source>
</reference>
<keyword evidence="5" id="KW-1185">Reference proteome</keyword>
<keyword evidence="3" id="KW-0012">Acyltransferase</keyword>
<dbReference type="RefSeq" id="WP_166754702.1">
    <property type="nucleotide sequence ID" value="NZ_BAABJU010000001.1"/>
</dbReference>
<dbReference type="Gene3D" id="3.40.630.30">
    <property type="match status" value="1"/>
</dbReference>
<feature type="domain" description="N-acetyltransferase" evidence="1">
    <location>
        <begin position="8"/>
        <end position="162"/>
    </location>
</feature>
<dbReference type="CDD" id="cd04301">
    <property type="entry name" value="NAT_SF"/>
    <property type="match status" value="1"/>
</dbReference>
<sequence length="184" mass="19331">MSSPRPTVAVRSAPTADLSATELDRLREFLDTAFGGEFGDDDWSHALGGVHVLATVDGEFAGHAAVVVRQLIAGGRTLRTGYVEAVATAAPMRRRGVGAAVMAETERLVRGGFELGALAASEDGARLYTARGWLPWAGSLAALTPDGVVATPDEVVFVLPTPATPAPLDPAVRLVSDWRRGDLW</sequence>
<proteinExistence type="predicted"/>
<dbReference type="EMBL" id="JAAMPA010000001">
    <property type="protein sequence ID" value="NIH67255.1"/>
    <property type="molecule type" value="Genomic_DNA"/>
</dbReference>
<gene>
    <name evidence="3" type="ORF">FB380_001701</name>
    <name evidence="2" type="ORF">GCM10011589_06750</name>
</gene>